<protein>
    <submittedName>
        <fullName evidence="3">Uncharacterized protein</fullName>
    </submittedName>
</protein>
<gene>
    <name evidence="3" type="ordered locus">BTH_I0391</name>
</gene>
<evidence type="ECO:0000313" key="4">
    <source>
        <dbReference type="Proteomes" id="UP000001930"/>
    </source>
</evidence>
<feature type="transmembrane region" description="Helical" evidence="2">
    <location>
        <begin position="192"/>
        <end position="215"/>
    </location>
</feature>
<name>Q2T1K0_BURTA</name>
<feature type="transmembrane region" description="Helical" evidence="2">
    <location>
        <begin position="246"/>
        <end position="271"/>
    </location>
</feature>
<keyword evidence="2" id="KW-1133">Transmembrane helix</keyword>
<evidence type="ECO:0000256" key="1">
    <source>
        <dbReference type="SAM" id="MobiDB-lite"/>
    </source>
</evidence>
<dbReference type="Proteomes" id="UP000001930">
    <property type="component" value="Chromosome I"/>
</dbReference>
<dbReference type="EMBL" id="CP000086">
    <property type="protein sequence ID" value="ABC37742.1"/>
    <property type="molecule type" value="Genomic_DNA"/>
</dbReference>
<feature type="compositionally biased region" description="Basic residues" evidence="1">
    <location>
        <begin position="127"/>
        <end position="142"/>
    </location>
</feature>
<keyword evidence="2" id="KW-0812">Transmembrane</keyword>
<dbReference type="AlphaFoldDB" id="Q2T1K0"/>
<dbReference type="KEGG" id="bte:BTH_I0391"/>
<proteinExistence type="predicted"/>
<feature type="region of interest" description="Disordered" evidence="1">
    <location>
        <begin position="126"/>
        <end position="179"/>
    </location>
</feature>
<reference evidence="3 4" key="1">
    <citation type="journal article" date="2005" name="BMC Genomics">
        <title>Bacterial genome adaptation to niches: divergence of the potential virulence genes in three Burkholderia species of different survival strategies.</title>
        <authorList>
            <person name="Kim H.S."/>
            <person name="Schell M.A."/>
            <person name="Yu Y."/>
            <person name="Ulrich R.L."/>
            <person name="Sarria S.H."/>
            <person name="Nierman W.C."/>
            <person name="DeShazer D."/>
        </authorList>
    </citation>
    <scope>NUCLEOTIDE SEQUENCE [LARGE SCALE GENOMIC DNA]</scope>
    <source>
        <strain evidence="4">ATCC 700388 / DSM 13276 / CCUG 48851 / CIP 106301 / E264</strain>
    </source>
</reference>
<sequence length="286" mass="30609">MVRRRRRDGRGPLRAGRPRACATARAVCIGNRLRHRAARLYPVAAPRTISPSLEGAGSGPRAIAFGIVALARAATRARSGIGRRARGCERSCAFPARWPSPAPAATIGEARSCCDGRTRVVAAPMPARRRSAGARHFPAHAPRRTETLDRRTFGHEHMQEPSDERSRRTRHAPAAGHPPPVRPRALVRAYGFALAAILVIALFPVLSAAAAGLVADAAGCELNEAAVHPCLIGGIDFGEALYAMGVLGWLMLGSLPIGGMLLTGWVVALLVHLRRLRAMRRTGARR</sequence>
<evidence type="ECO:0000256" key="2">
    <source>
        <dbReference type="SAM" id="Phobius"/>
    </source>
</evidence>
<keyword evidence="4" id="KW-1185">Reference proteome</keyword>
<feature type="compositionally biased region" description="Basic and acidic residues" evidence="1">
    <location>
        <begin position="143"/>
        <end position="166"/>
    </location>
</feature>
<evidence type="ECO:0000313" key="3">
    <source>
        <dbReference type="EMBL" id="ABC37742.1"/>
    </source>
</evidence>
<keyword evidence="2" id="KW-0472">Membrane</keyword>
<accession>Q2T1K0</accession>
<organism evidence="3 4">
    <name type="scientific">Burkholderia thailandensis (strain ATCC 700388 / DSM 13276 / CCUG 48851 / CIP 106301 / E264)</name>
    <dbReference type="NCBI Taxonomy" id="271848"/>
    <lineage>
        <taxon>Bacteria</taxon>
        <taxon>Pseudomonadati</taxon>
        <taxon>Pseudomonadota</taxon>
        <taxon>Betaproteobacteria</taxon>
        <taxon>Burkholderiales</taxon>
        <taxon>Burkholderiaceae</taxon>
        <taxon>Burkholderia</taxon>
        <taxon>pseudomallei group</taxon>
    </lineage>
</organism>
<dbReference type="HOGENOM" id="CLU_972107_0_0_4"/>